<gene>
    <name evidence="3" type="ORF">AB840_01015</name>
</gene>
<dbReference type="InParanoid" id="A0A0J6WZP9"/>
<evidence type="ECO:0000313" key="3">
    <source>
        <dbReference type="EMBL" id="KMO87738.1"/>
    </source>
</evidence>
<dbReference type="Pfam" id="PF19200">
    <property type="entry name" value="MupG_N"/>
    <property type="match status" value="1"/>
</dbReference>
<evidence type="ECO:0000313" key="4">
    <source>
        <dbReference type="Proteomes" id="UP000036503"/>
    </source>
</evidence>
<dbReference type="AlphaFoldDB" id="A0A0J6WZP9"/>
<dbReference type="InterPro" id="IPR043894">
    <property type="entry name" value="MupG_C"/>
</dbReference>
<dbReference type="InterPro" id="IPR029000">
    <property type="entry name" value="Cyclophilin-like_dom_sf"/>
</dbReference>
<dbReference type="STRING" id="39029.BSR42_08025"/>
<comment type="caution">
    <text evidence="3">The sequence shown here is derived from an EMBL/GenBank/DDBJ whole genome shotgun (WGS) entry which is preliminary data.</text>
</comment>
<dbReference type="PANTHER" id="PTHR38435:SF2">
    <property type="entry name" value="DUF871 DOMAIN-CONTAINING PROTEIN"/>
    <property type="match status" value="1"/>
</dbReference>
<dbReference type="Proteomes" id="UP000036503">
    <property type="component" value="Unassembled WGS sequence"/>
</dbReference>
<feature type="domain" description="6-phospho-N-acetylmuramidase C-terminal" evidence="1">
    <location>
        <begin position="258"/>
        <end position="357"/>
    </location>
</feature>
<dbReference type="InterPro" id="IPR043797">
    <property type="entry name" value="MupG_N"/>
</dbReference>
<name>A0A0J6WZP9_9FIRM</name>
<keyword evidence="4" id="KW-1185">Reference proteome</keyword>
<dbReference type="Pfam" id="PF05913">
    <property type="entry name" value="MupG_C"/>
    <property type="match status" value="1"/>
</dbReference>
<proteinExistence type="predicted"/>
<dbReference type="OrthoDB" id="5809921at2"/>
<dbReference type="RefSeq" id="WP_048512960.1">
    <property type="nucleotide sequence ID" value="NZ_FUXD01000009.1"/>
</dbReference>
<evidence type="ECO:0000259" key="2">
    <source>
        <dbReference type="Pfam" id="PF19200"/>
    </source>
</evidence>
<dbReference type="PATRIC" id="fig|1122219.3.peg.230"/>
<dbReference type="SUPFAM" id="SSF51445">
    <property type="entry name" value="(Trans)glycosidases"/>
    <property type="match status" value="1"/>
</dbReference>
<accession>A0A0J6WZP9</accession>
<dbReference type="Gene3D" id="3.20.20.70">
    <property type="entry name" value="Aldolase class I"/>
    <property type="match status" value="1"/>
</dbReference>
<dbReference type="EMBL" id="LEKT01000002">
    <property type="protein sequence ID" value="KMO87738.1"/>
    <property type="molecule type" value="Genomic_DNA"/>
</dbReference>
<feature type="domain" description="6-phospho-N-acetylmuramidase N-terminal" evidence="2">
    <location>
        <begin position="3"/>
        <end position="233"/>
    </location>
</feature>
<dbReference type="SUPFAM" id="SSF50891">
    <property type="entry name" value="Cyclophilin-like"/>
    <property type="match status" value="1"/>
</dbReference>
<dbReference type="PANTHER" id="PTHR38435">
    <property type="match status" value="1"/>
</dbReference>
<evidence type="ECO:0000259" key="1">
    <source>
        <dbReference type="Pfam" id="PF05913"/>
    </source>
</evidence>
<sequence>MKTGISLYPGLDGSEKKMPEYIQKAAELGIKRVFTSLHIPESDAAALRPELSCLLQTARYYQMDVIADISPQACAVLGIRSLSPLAIQELGITTVRLDFGFTIDKAALFSRFMSIQLNASTIRPDTLYALKKAGADLAHIDALHNFYPRPYTGLSESYAAAQTRWLQSKGITVGAFIASQHGRRGPLQEGLPTLEQHRNYSVSLAARHLAALGMNSVFIGDPVPSDNELCDLADTGREEKDTVVLKGRLLNREPYIRDLLSHTFTARWDPAADVIRAQEGRTYISDHIVHADTDRCRIRQRGDITVDTAAFLRYMGEVQIVLRDLPAERRTCIAAQILPEEEFLLPYITPGRKFRFEWIR</sequence>
<protein>
    <submittedName>
        <fullName evidence="3">Outer surface protein</fullName>
    </submittedName>
</protein>
<dbReference type="InterPro" id="IPR017853">
    <property type="entry name" value="GH"/>
</dbReference>
<dbReference type="InterPro" id="IPR008589">
    <property type="entry name" value="MupG"/>
</dbReference>
<organism evidence="3 4">
    <name type="scientific">Megasphaera cerevisiae DSM 20462</name>
    <dbReference type="NCBI Taxonomy" id="1122219"/>
    <lineage>
        <taxon>Bacteria</taxon>
        <taxon>Bacillati</taxon>
        <taxon>Bacillota</taxon>
        <taxon>Negativicutes</taxon>
        <taxon>Veillonellales</taxon>
        <taxon>Veillonellaceae</taxon>
        <taxon>Megasphaera</taxon>
    </lineage>
</organism>
<dbReference type="InterPro" id="IPR013785">
    <property type="entry name" value="Aldolase_TIM"/>
</dbReference>
<reference evidence="3 4" key="1">
    <citation type="submission" date="2015-06" db="EMBL/GenBank/DDBJ databases">
        <title>Draft genome sequence of beer spoilage bacterium Megasphaera cerevisiae type strain 20462.</title>
        <authorList>
            <person name="Kutumbaka K."/>
            <person name="Pasmowitz J."/>
            <person name="Mategko J."/>
            <person name="Reyes D."/>
            <person name="Friedrich A."/>
            <person name="Han S."/>
            <person name="Martens-Habbena W."/>
            <person name="Neal-McKinney J."/>
            <person name="Janagama H.K."/>
            <person name="Nadala C."/>
            <person name="Samadpour M."/>
        </authorList>
    </citation>
    <scope>NUCLEOTIDE SEQUENCE [LARGE SCALE GENOMIC DNA]</scope>
    <source>
        <strain evidence="3 4">DSM 20462</strain>
    </source>
</reference>
<dbReference type="Gene3D" id="2.40.100.10">
    <property type="entry name" value="Cyclophilin-like"/>
    <property type="match status" value="1"/>
</dbReference>